<proteinExistence type="predicted"/>
<gene>
    <name evidence="1" type="ORF">E2636_00535</name>
</gene>
<organism evidence="1 2">
    <name type="scientific">Paenisporosarcina antarctica</name>
    <dbReference type="NCBI Taxonomy" id="417367"/>
    <lineage>
        <taxon>Bacteria</taxon>
        <taxon>Bacillati</taxon>
        <taxon>Bacillota</taxon>
        <taxon>Bacilli</taxon>
        <taxon>Bacillales</taxon>
        <taxon>Caryophanaceae</taxon>
        <taxon>Paenisporosarcina</taxon>
    </lineage>
</organism>
<name>A0A4P6ZW87_9BACL</name>
<evidence type="ECO:0000313" key="2">
    <source>
        <dbReference type="Proteomes" id="UP000294292"/>
    </source>
</evidence>
<evidence type="ECO:0000313" key="1">
    <source>
        <dbReference type="EMBL" id="QBP39736.1"/>
    </source>
</evidence>
<keyword evidence="2" id="KW-1185">Reference proteome</keyword>
<dbReference type="Proteomes" id="UP000294292">
    <property type="component" value="Chromosome"/>
</dbReference>
<dbReference type="KEGG" id="panc:E2636_00535"/>
<reference evidence="1 2" key="1">
    <citation type="submission" date="2019-03" db="EMBL/GenBank/DDBJ databases">
        <title>Complete genome sequence of Paenisporosarcina antarctica CGMCC 1.6503T.</title>
        <authorList>
            <person name="Rong J.-C."/>
            <person name="Chi N.-Y."/>
            <person name="Zhang Q.-F."/>
        </authorList>
    </citation>
    <scope>NUCLEOTIDE SEQUENCE [LARGE SCALE GENOMIC DNA]</scope>
    <source>
        <strain evidence="1 2">CGMCC 1.6503</strain>
    </source>
</reference>
<accession>A0A4P6ZW87</accession>
<dbReference type="AlphaFoldDB" id="A0A4P6ZW87"/>
<dbReference type="OrthoDB" id="6194834at2"/>
<dbReference type="RefSeq" id="WP_134208064.1">
    <property type="nucleotide sequence ID" value="NZ_CP038015.1"/>
</dbReference>
<protein>
    <submittedName>
        <fullName evidence="1">Uncharacterized protein</fullName>
    </submittedName>
</protein>
<sequence length="123" mass="14178">MKKWIIPIAILLILCVNLVLSTKVHYPELPFTNKTKLEVANLATTSNLPLSKVTQEDGYVWFVTNDPEDIALQSLKQRMIQNGWEYVEANGSGFFFEKNDEKVMIKSQKWTNNYLLFQLPLGL</sequence>
<dbReference type="EMBL" id="CP038015">
    <property type="protein sequence ID" value="QBP39736.1"/>
    <property type="molecule type" value="Genomic_DNA"/>
</dbReference>